<sequence>MKVGVIGTGKMGENHVRVCSSLNDLCELVGVFDTDFIRASAIATKHNTKAYSRLEDLLENVDAVSIVVPTPFHYQIGLSCIQHGVHMLMEKPFTAEVAEGLDLSVRAQQAGLTLQVGHIELYNPTIIELGKIIQHQEIIAIDIHRLSPYDPRNVNVDVINDLMIHDIYILHELLKDEMVRFYSVGRIFDRTVKHAMVLAEFSKGVVAHLSASFKTEEKIRTIKVVTPKAFIQADLIDKKIIISRSTNFNMEKISETYTQENIIEKVNVPSKEPLRMEWIDFLDCIQKKRLPKVSGLDGVRALKIVNEISRSVHLHNHQMEEL</sequence>
<protein>
    <submittedName>
        <fullName evidence="2">Gfo/Idh/MocA family oxidoreductase</fullName>
    </submittedName>
</protein>
<proteinExistence type="predicted"/>
<dbReference type="InterPro" id="IPR000683">
    <property type="entry name" value="Gfo/Idh/MocA-like_OxRdtase_N"/>
</dbReference>
<accession>A0A6G3ZQV8</accession>
<evidence type="ECO:0000313" key="2">
    <source>
        <dbReference type="EMBL" id="NEW04430.1"/>
    </source>
</evidence>
<gene>
    <name evidence="2" type="ORF">GK047_00120</name>
</gene>
<name>A0A6G3ZQV8_9BACL</name>
<dbReference type="SUPFAM" id="SSF51735">
    <property type="entry name" value="NAD(P)-binding Rossmann-fold domains"/>
    <property type="match status" value="1"/>
</dbReference>
<feature type="domain" description="Gfo/Idh/MocA-like oxidoreductase N-terminal" evidence="1">
    <location>
        <begin position="1"/>
        <end position="118"/>
    </location>
</feature>
<dbReference type="PANTHER" id="PTHR43377:SF1">
    <property type="entry name" value="BILIVERDIN REDUCTASE A"/>
    <property type="match status" value="1"/>
</dbReference>
<dbReference type="InterPro" id="IPR051450">
    <property type="entry name" value="Gfo/Idh/MocA_Oxidoreductases"/>
</dbReference>
<dbReference type="Gene3D" id="3.40.50.720">
    <property type="entry name" value="NAD(P)-binding Rossmann-like Domain"/>
    <property type="match status" value="1"/>
</dbReference>
<dbReference type="GO" id="GO:0000166">
    <property type="term" value="F:nucleotide binding"/>
    <property type="evidence" value="ECO:0007669"/>
    <property type="project" value="InterPro"/>
</dbReference>
<dbReference type="InterPro" id="IPR036291">
    <property type="entry name" value="NAD(P)-bd_dom_sf"/>
</dbReference>
<dbReference type="Gene3D" id="3.30.360.10">
    <property type="entry name" value="Dihydrodipicolinate Reductase, domain 2"/>
    <property type="match status" value="1"/>
</dbReference>
<comment type="caution">
    <text evidence="2">The sequence shown here is derived from an EMBL/GenBank/DDBJ whole genome shotgun (WGS) entry which is preliminary data.</text>
</comment>
<dbReference type="AlphaFoldDB" id="A0A6G3ZQV8"/>
<organism evidence="2">
    <name type="scientific">Paenibacillus sp. SYP-B3998</name>
    <dbReference type="NCBI Taxonomy" id="2678564"/>
    <lineage>
        <taxon>Bacteria</taxon>
        <taxon>Bacillati</taxon>
        <taxon>Bacillota</taxon>
        <taxon>Bacilli</taxon>
        <taxon>Bacillales</taxon>
        <taxon>Paenibacillaceae</taxon>
        <taxon>Paenibacillus</taxon>
    </lineage>
</organism>
<dbReference type="RefSeq" id="WP_163943461.1">
    <property type="nucleotide sequence ID" value="NZ_JAAIKC010000001.1"/>
</dbReference>
<dbReference type="Pfam" id="PF01408">
    <property type="entry name" value="GFO_IDH_MocA"/>
    <property type="match status" value="1"/>
</dbReference>
<reference evidence="2" key="1">
    <citation type="submission" date="2020-02" db="EMBL/GenBank/DDBJ databases">
        <authorList>
            <person name="Shen X.-R."/>
            <person name="Zhang Y.-X."/>
        </authorList>
    </citation>
    <scope>NUCLEOTIDE SEQUENCE</scope>
    <source>
        <strain evidence="2">SYP-B3998</strain>
    </source>
</reference>
<dbReference type="SUPFAM" id="SSF55347">
    <property type="entry name" value="Glyceraldehyde-3-phosphate dehydrogenase-like, C-terminal domain"/>
    <property type="match status" value="1"/>
</dbReference>
<dbReference type="EMBL" id="JAAIKC010000001">
    <property type="protein sequence ID" value="NEW04430.1"/>
    <property type="molecule type" value="Genomic_DNA"/>
</dbReference>
<dbReference type="PANTHER" id="PTHR43377">
    <property type="entry name" value="BILIVERDIN REDUCTASE A"/>
    <property type="match status" value="1"/>
</dbReference>
<evidence type="ECO:0000259" key="1">
    <source>
        <dbReference type="Pfam" id="PF01408"/>
    </source>
</evidence>